<dbReference type="VEuPathDB" id="TriTrypDB:BSAL_11135"/>
<keyword evidence="6" id="KW-1185">Reference proteome</keyword>
<feature type="compositionally biased region" description="Polar residues" evidence="3">
    <location>
        <begin position="14"/>
        <end position="26"/>
    </location>
</feature>
<gene>
    <name evidence="5" type="ORF">BSAL_11135</name>
</gene>
<feature type="coiled-coil region" evidence="2">
    <location>
        <begin position="486"/>
        <end position="527"/>
    </location>
</feature>
<feature type="compositionally biased region" description="Low complexity" evidence="3">
    <location>
        <begin position="356"/>
        <end position="368"/>
    </location>
</feature>
<dbReference type="InterPro" id="IPR046357">
    <property type="entry name" value="PPIase_dom_sf"/>
</dbReference>
<dbReference type="Proteomes" id="UP000051952">
    <property type="component" value="Unassembled WGS sequence"/>
</dbReference>
<feature type="domain" description="PPIase FKBP-type" evidence="4">
    <location>
        <begin position="200"/>
        <end position="301"/>
    </location>
</feature>
<keyword evidence="2" id="KW-0175">Coiled coil</keyword>
<dbReference type="AlphaFoldDB" id="A0A0S4J7Z1"/>
<evidence type="ECO:0000313" key="5">
    <source>
        <dbReference type="EMBL" id="CUG87622.1"/>
    </source>
</evidence>
<evidence type="ECO:0000256" key="2">
    <source>
        <dbReference type="SAM" id="Coils"/>
    </source>
</evidence>
<protein>
    <recommendedName>
        <fullName evidence="1">peptidylprolyl isomerase</fullName>
        <ecNumber evidence="1">5.2.1.8</ecNumber>
    </recommendedName>
</protein>
<dbReference type="EC" id="5.2.1.8" evidence="1"/>
<dbReference type="PROSITE" id="PS50059">
    <property type="entry name" value="FKBP_PPIASE"/>
    <property type="match status" value="1"/>
</dbReference>
<dbReference type="Gene3D" id="3.10.50.40">
    <property type="match status" value="1"/>
</dbReference>
<reference evidence="6" key="1">
    <citation type="submission" date="2015-09" db="EMBL/GenBank/DDBJ databases">
        <authorList>
            <consortium name="Pathogen Informatics"/>
        </authorList>
    </citation>
    <scope>NUCLEOTIDE SEQUENCE [LARGE SCALE GENOMIC DNA]</scope>
    <source>
        <strain evidence="6">Lake Konstanz</strain>
    </source>
</reference>
<comment type="catalytic activity">
    <reaction evidence="1">
        <text>[protein]-peptidylproline (omega=180) = [protein]-peptidylproline (omega=0)</text>
        <dbReference type="Rhea" id="RHEA:16237"/>
        <dbReference type="Rhea" id="RHEA-COMP:10747"/>
        <dbReference type="Rhea" id="RHEA-COMP:10748"/>
        <dbReference type="ChEBI" id="CHEBI:83833"/>
        <dbReference type="ChEBI" id="CHEBI:83834"/>
        <dbReference type="EC" id="5.2.1.8"/>
    </reaction>
</comment>
<keyword evidence="1" id="KW-0697">Rotamase</keyword>
<keyword evidence="1" id="KW-0413">Isomerase</keyword>
<evidence type="ECO:0000256" key="1">
    <source>
        <dbReference type="PROSITE-ProRule" id="PRU00277"/>
    </source>
</evidence>
<dbReference type="EMBL" id="CYKH01001552">
    <property type="protein sequence ID" value="CUG87622.1"/>
    <property type="molecule type" value="Genomic_DNA"/>
</dbReference>
<evidence type="ECO:0000313" key="6">
    <source>
        <dbReference type="Proteomes" id="UP000051952"/>
    </source>
</evidence>
<feature type="region of interest" description="Disordered" evidence="3">
    <location>
        <begin position="305"/>
        <end position="374"/>
    </location>
</feature>
<feature type="region of interest" description="Disordered" evidence="3">
    <location>
        <begin position="411"/>
        <end position="430"/>
    </location>
</feature>
<sequence>MSSSDDDIDPRAAKSTQSTMKSLFASDSRTAAANTTNLKYEGKSKKDDVAGSGAAAQAVGGQLPTTAAAATSGGTVTAAQATVQAYRGDSAAGAAVIASVIVNSVPMVILIDRDRRPLARVRCNADLQLLQNQASPVYATLYDPAIGQHWTLMFKTEMDCRNYIVATTTLLHYIQLADGPVEPYAEFASSSSSSSVARKGDKATVSLTTWVLQRIGGFGSAFFTTGKIVEEIPSEAPRSVAIGQGSMMTGVEDALVGMGVGGKRLAFLSPKKTKVLSGGLANPEIGPSESVVVLITLHSVAKGGGGGGLGGMGSDESDDDSGDARGRQKRGTKGASDDDLFQKKSGSNSSKRKSMNSRALTAEPAPQIAAPPTPAAAPAATTVVASPSLLGPGGIDQNTLLQTMLLQTLHMQNQQQQQQRAPEPTPPSANAFDVDRGLDRIYQQLFSLSEKLDRLDVEGKIAKNNTALERMVKKAVGKMPVNDVDVEDMAKDRDQLLAKIEHLKKRVEEATDNYHKALETMGNHKDQVTALKNDLAIERETSSSRVKELTERKRLELVDAEVRYRRELDKTRDQSHQQGLDEGYQKGFAAGKLEALQLTGTTTADEFKVKAQELQAQIVDAESRIQVQASKNYQERRELLEQIDSLNSLIKRLESRETTKAAGLVDTSSAMCKTLRRAMNSTYASVESQFYASERDAISVEDALAMVLVSIKSETRTFVEEIKREGALIASAAANSQKHRNSGDGDDGTEETTTNDNNGGGSGARDARSEAMSAYKTGGTYEDPAASAAAAACCCCCTTTSPHKRRNGGVLCNES</sequence>
<evidence type="ECO:0000259" key="4">
    <source>
        <dbReference type="PROSITE" id="PS50059"/>
    </source>
</evidence>
<dbReference type="OrthoDB" id="77911at2759"/>
<feature type="region of interest" description="Disordered" evidence="3">
    <location>
        <begin position="1"/>
        <end position="26"/>
    </location>
</feature>
<dbReference type="SUPFAM" id="SSF54534">
    <property type="entry name" value="FKBP-like"/>
    <property type="match status" value="1"/>
</dbReference>
<feature type="region of interest" description="Disordered" evidence="3">
    <location>
        <begin position="733"/>
        <end position="769"/>
    </location>
</feature>
<dbReference type="GO" id="GO:0003755">
    <property type="term" value="F:peptidyl-prolyl cis-trans isomerase activity"/>
    <property type="evidence" value="ECO:0007669"/>
    <property type="project" value="UniProtKB-KW"/>
</dbReference>
<proteinExistence type="predicted"/>
<organism evidence="5 6">
    <name type="scientific">Bodo saltans</name>
    <name type="common">Flagellated protozoan</name>
    <dbReference type="NCBI Taxonomy" id="75058"/>
    <lineage>
        <taxon>Eukaryota</taxon>
        <taxon>Discoba</taxon>
        <taxon>Euglenozoa</taxon>
        <taxon>Kinetoplastea</taxon>
        <taxon>Metakinetoplastina</taxon>
        <taxon>Eubodonida</taxon>
        <taxon>Bodonidae</taxon>
        <taxon>Bodo</taxon>
    </lineage>
</organism>
<feature type="coiled-coil region" evidence="2">
    <location>
        <begin position="604"/>
        <end position="656"/>
    </location>
</feature>
<name>A0A0S4J7Z1_BODSA</name>
<dbReference type="OMA" id="RRECTEF"/>
<dbReference type="InterPro" id="IPR001179">
    <property type="entry name" value="PPIase_FKBP_dom"/>
</dbReference>
<evidence type="ECO:0000256" key="3">
    <source>
        <dbReference type="SAM" id="MobiDB-lite"/>
    </source>
</evidence>
<accession>A0A0S4J7Z1</accession>